<gene>
    <name evidence="2" type="ORF">Zmor_007308</name>
    <name evidence="1" type="ORF">Zmor_008628</name>
</gene>
<accession>A0AA38IZ55</accession>
<evidence type="ECO:0000313" key="2">
    <source>
        <dbReference type="EMBL" id="KAJ3662996.1"/>
    </source>
</evidence>
<dbReference type="EMBL" id="JALNTZ010000002">
    <property type="protein sequence ID" value="KAJ3662996.1"/>
    <property type="molecule type" value="Genomic_DNA"/>
</dbReference>
<keyword evidence="3" id="KW-1185">Reference proteome</keyword>
<organism evidence="2 3">
    <name type="scientific">Zophobas morio</name>
    <dbReference type="NCBI Taxonomy" id="2755281"/>
    <lineage>
        <taxon>Eukaryota</taxon>
        <taxon>Metazoa</taxon>
        <taxon>Ecdysozoa</taxon>
        <taxon>Arthropoda</taxon>
        <taxon>Hexapoda</taxon>
        <taxon>Insecta</taxon>
        <taxon>Pterygota</taxon>
        <taxon>Neoptera</taxon>
        <taxon>Endopterygota</taxon>
        <taxon>Coleoptera</taxon>
        <taxon>Polyphaga</taxon>
        <taxon>Cucujiformia</taxon>
        <taxon>Tenebrionidae</taxon>
        <taxon>Zophobas</taxon>
    </lineage>
</organism>
<sequence>MVKANRALSNTLVGRRTTNVVPLAELPRLVRATLWIPGPPVDAEVVLHRLQGQNQWGRVKKWLVFHHEVKPETASLDNLFVFGFGMDAAKIIRGERAGSTTCCPPST</sequence>
<comment type="caution">
    <text evidence="2">The sequence shown here is derived from an EMBL/GenBank/DDBJ whole genome shotgun (WGS) entry which is preliminary data.</text>
</comment>
<proteinExistence type="predicted"/>
<dbReference type="AlphaFoldDB" id="A0AA38IZ55"/>
<dbReference type="Proteomes" id="UP001168821">
    <property type="component" value="Unassembled WGS sequence"/>
</dbReference>
<name>A0AA38IZ55_9CUCU</name>
<evidence type="ECO:0000313" key="3">
    <source>
        <dbReference type="Proteomes" id="UP001168821"/>
    </source>
</evidence>
<reference evidence="2" key="1">
    <citation type="journal article" date="2023" name="G3 (Bethesda)">
        <title>Whole genome assemblies of Zophobas morio and Tenebrio molitor.</title>
        <authorList>
            <person name="Kaur S."/>
            <person name="Stinson S.A."/>
            <person name="diCenzo G.C."/>
        </authorList>
    </citation>
    <scope>NUCLEOTIDE SEQUENCE</scope>
    <source>
        <strain evidence="2">QUZm001</strain>
    </source>
</reference>
<dbReference type="EMBL" id="JALNTZ010002008">
    <property type="protein sequence ID" value="KAJ3621762.1"/>
    <property type="molecule type" value="Genomic_DNA"/>
</dbReference>
<evidence type="ECO:0000313" key="1">
    <source>
        <dbReference type="EMBL" id="KAJ3621762.1"/>
    </source>
</evidence>
<protein>
    <submittedName>
        <fullName evidence="2">Uncharacterized protein</fullName>
    </submittedName>
</protein>